<sequence length="159" mass="17872">MLDLNYLIDVLKVIVFSMLPVVEIRGGIPLGISLGFHPIQAFIFSALGNIAIILPLIVILNLLDPFFRSLPGIRLIYEKSIDRVLARRDRYLKYGKYVLFFFVAIPFPTTGAWTACLASYIFQIPKKDSFWIISTGVLTAGLIVLLISQTTISFLTFLD</sequence>
<dbReference type="EMBL" id="CP001034">
    <property type="protein sequence ID" value="ACB84838.1"/>
    <property type="molecule type" value="Genomic_DNA"/>
</dbReference>
<dbReference type="HOGENOM" id="CLU_075669_1_0_9"/>
<proteinExistence type="predicted"/>
<dbReference type="AlphaFoldDB" id="B2A233"/>
<feature type="transmembrane region" description="Helical" evidence="1">
    <location>
        <begin position="97"/>
        <end position="124"/>
    </location>
</feature>
<keyword evidence="3" id="KW-1185">Reference proteome</keyword>
<dbReference type="RefSeq" id="WP_012447713.1">
    <property type="nucleotide sequence ID" value="NC_010718.1"/>
</dbReference>
<dbReference type="Pfam" id="PF06695">
    <property type="entry name" value="Sm_multidrug_ex"/>
    <property type="match status" value="1"/>
</dbReference>
<keyword evidence="1" id="KW-1133">Transmembrane helix</keyword>
<protein>
    <submittedName>
        <fullName evidence="2">Putative small multi-drug export</fullName>
    </submittedName>
</protein>
<organism evidence="2 3">
    <name type="scientific">Natranaerobius thermophilus (strain ATCC BAA-1301 / DSM 18059 / JW/NM-WN-LF)</name>
    <dbReference type="NCBI Taxonomy" id="457570"/>
    <lineage>
        <taxon>Bacteria</taxon>
        <taxon>Bacillati</taxon>
        <taxon>Bacillota</taxon>
        <taxon>Clostridia</taxon>
        <taxon>Natranaerobiales</taxon>
        <taxon>Natranaerobiaceae</taxon>
        <taxon>Natranaerobius</taxon>
    </lineage>
</organism>
<dbReference type="InParanoid" id="B2A233"/>
<evidence type="ECO:0000313" key="2">
    <source>
        <dbReference type="EMBL" id="ACB84838.1"/>
    </source>
</evidence>
<feature type="transmembrane region" description="Helical" evidence="1">
    <location>
        <begin position="39"/>
        <end position="63"/>
    </location>
</feature>
<feature type="transmembrane region" description="Helical" evidence="1">
    <location>
        <begin position="130"/>
        <end position="158"/>
    </location>
</feature>
<accession>B2A233</accession>
<keyword evidence="1" id="KW-0812">Transmembrane</keyword>
<dbReference type="KEGG" id="nth:Nther_1255"/>
<dbReference type="InterPro" id="IPR009577">
    <property type="entry name" value="Sm_multidrug_ex"/>
</dbReference>
<keyword evidence="1" id="KW-0472">Membrane</keyword>
<dbReference type="Proteomes" id="UP000001683">
    <property type="component" value="Chromosome"/>
</dbReference>
<dbReference type="PANTHER" id="PTHR36007:SF2">
    <property type="entry name" value="TRANSPORT PROTEIN-RELATED"/>
    <property type="match status" value="1"/>
</dbReference>
<dbReference type="STRING" id="457570.Nther_1255"/>
<dbReference type="eggNOG" id="COG2426">
    <property type="taxonomic scope" value="Bacteria"/>
</dbReference>
<name>B2A233_NATTJ</name>
<reference evidence="2 3" key="1">
    <citation type="submission" date="2008-04" db="EMBL/GenBank/DDBJ databases">
        <title>Complete sequence of chromosome of Natranaerobius thermophilus JW/NM-WN-LF.</title>
        <authorList>
            <consortium name="US DOE Joint Genome Institute"/>
            <person name="Copeland A."/>
            <person name="Lucas S."/>
            <person name="Lapidus A."/>
            <person name="Glavina del Rio T."/>
            <person name="Dalin E."/>
            <person name="Tice H."/>
            <person name="Bruce D."/>
            <person name="Goodwin L."/>
            <person name="Pitluck S."/>
            <person name="Chertkov O."/>
            <person name="Brettin T."/>
            <person name="Detter J.C."/>
            <person name="Han C."/>
            <person name="Kuske C.R."/>
            <person name="Schmutz J."/>
            <person name="Larimer F."/>
            <person name="Land M."/>
            <person name="Hauser L."/>
            <person name="Kyrpides N."/>
            <person name="Lykidis A."/>
            <person name="Mesbah N.M."/>
            <person name="Wiegel J."/>
        </authorList>
    </citation>
    <scope>NUCLEOTIDE SEQUENCE [LARGE SCALE GENOMIC DNA]</scope>
    <source>
        <strain evidence="3">ATCC BAA-1301 / DSM 18059 / JW/NM-WN-LF</strain>
    </source>
</reference>
<gene>
    <name evidence="2" type="ordered locus">Nther_1255</name>
</gene>
<evidence type="ECO:0000256" key="1">
    <source>
        <dbReference type="SAM" id="Phobius"/>
    </source>
</evidence>
<evidence type="ECO:0000313" key="3">
    <source>
        <dbReference type="Proteomes" id="UP000001683"/>
    </source>
</evidence>
<reference evidence="2 3" key="2">
    <citation type="journal article" date="2011" name="J. Bacteriol.">
        <title>Complete genome sequence of the anaerobic, halophilic alkalithermophile Natranaerobius thermophilus JW/NM-WN-LF.</title>
        <authorList>
            <person name="Zhao B."/>
            <person name="Mesbah N.M."/>
            <person name="Dalin E."/>
            <person name="Goodwin L."/>
            <person name="Nolan M."/>
            <person name="Pitluck S."/>
            <person name="Chertkov O."/>
            <person name="Brettin T.S."/>
            <person name="Han J."/>
            <person name="Larimer F.W."/>
            <person name="Land M.L."/>
            <person name="Hauser L."/>
            <person name="Kyrpides N."/>
            <person name="Wiegel J."/>
        </authorList>
    </citation>
    <scope>NUCLEOTIDE SEQUENCE [LARGE SCALE GENOMIC DNA]</scope>
    <source>
        <strain evidence="3">ATCC BAA-1301 / DSM 18059 / JW/NM-WN-LF</strain>
    </source>
</reference>
<dbReference type="PANTHER" id="PTHR36007">
    <property type="entry name" value="TRANSPORT PROTEIN-RELATED"/>
    <property type="match status" value="1"/>
</dbReference>